<accession>A0EZ16</accession>
<dbReference type="EMBL" id="KC960018">
    <property type="protein sequence ID" value="AGS47956.1"/>
    <property type="molecule type" value="Genomic_DNA"/>
</dbReference>
<proteinExistence type="predicted"/>
<dbReference type="GO" id="GO:0016787">
    <property type="term" value="F:hydrolase activity"/>
    <property type="evidence" value="ECO:0007669"/>
    <property type="project" value="UniProtKB-KW"/>
</dbReference>
<reference evidence="1 4" key="1">
    <citation type="journal article" date="2006" name="J. Microbiol.">
        <title>Morphological, phylogenetic and biological characteristics of Ectropis obliqua single-nucleocapsid nucleopolyhedrovirus.</title>
        <authorList>
            <person name="Ma X.C."/>
            <person name="Xu H.J."/>
            <person name="Tang M.J."/>
            <person name="Xiao Q."/>
            <person name="Hong J."/>
            <person name="Zhang C.X."/>
        </authorList>
    </citation>
    <scope>NUCLEOTIDE SEQUENCE [LARGE SCALE GENOMIC DNA]</scope>
    <source>
        <strain evidence="1 4">A1</strain>
    </source>
</reference>
<dbReference type="Proteomes" id="UP000214344">
    <property type="component" value="Segment"/>
</dbReference>
<reference evidence="2" key="4">
    <citation type="submission" date="2013-04" db="EMBL/GenBank/DDBJ databases">
        <authorList>
            <person name="Chen J."/>
            <person name="Hu Y."/>
            <person name="Yin Y."/>
            <person name="Wang B."/>
            <person name="Zhu Y."/>
        </authorList>
    </citation>
    <scope>NUCLEOTIDE SEQUENCE</scope>
    <source>
        <strain evidence="2">Unioasis 1</strain>
    </source>
</reference>
<keyword evidence="4" id="KW-1185">Reference proteome</keyword>
<gene>
    <name evidence="3" type="ORF">QF4000034</name>
    <name evidence="2" type="ORF">wdlz-06GM123</name>
</gene>
<evidence type="ECO:0000313" key="3">
    <source>
        <dbReference type="EMBL" id="QWV59620.1"/>
    </source>
</evidence>
<sequence length="616" mass="70659">MSHIVFSSNYGKLQEKFLRLQNLIKINNSQTFNKSVLKALHNLYIEYKDFGVNFTNLQNVDDNKGFANRFHYFFTNEIAYIANYIQMIQKFIVSNQNMLVNNTSIMKVVEDNDDGLTATTLPSAAIMETSNDVIIETVNTALTNSVTASSTPHLNIDVETVQQNVNVASDDKQIVVSDNEDEFHSMSDDFIDYNITMPKTPDVFENTKNTSSDDNNEANMDSIIDSLKMFPTVNLNVVPPTNNGTIVSYRDAYNEFVKLGSVFNLEHLQNFKYEFELIELLKMTVPMVDKVGDEFTLSRLQCAAIIAQALFYNNVTNLDFITFKQGAILNKTLQVKLLCIFEYLNNICLAIRHYDKSFVNNKIVVTHCKSNSDNNVKSSNVPLRYDNITIDKYDYNFKYNSNTVPSMIDLSIMYADRTYGNGSMTHAVHKEALQFCEHVELYALRHYLIGELRSDTTILIQHVIKSNVVKQSQRSIEFIENIFEDGIVSANFLVTMTSDVKYDLKARDYDKTYMMNQINRLAAGFFRFKMYTNDNLTQVYIGPFGAKQNRILQFFTELAPIMNAGFGIKYCSYNQEDYDEIVRALESMKNKYIDVKSLVEALLNYKTNLSALQNFK</sequence>
<organism evidence="1 4">
    <name type="scientific">Ectropis obliqua nucleopolyhedrovirus</name>
    <dbReference type="NCBI Taxonomy" id="59376"/>
    <lineage>
        <taxon>Viruses</taxon>
        <taxon>Viruses incertae sedis</taxon>
        <taxon>Naldaviricetes</taxon>
        <taxon>Lefavirales</taxon>
        <taxon>Baculoviridae</taxon>
        <taxon>Alphabaculovirus</taxon>
        <taxon>Alphabaculovirus ecobliquae</taxon>
    </lineage>
</organism>
<keyword evidence="1" id="KW-0378">Hydrolase</keyword>
<evidence type="ECO:0000313" key="4">
    <source>
        <dbReference type="Proteomes" id="UP000214344"/>
    </source>
</evidence>
<dbReference type="EMBL" id="DQ837165">
    <property type="protein sequence ID" value="ABI35796.1"/>
    <property type="molecule type" value="Genomic_DNA"/>
</dbReference>
<dbReference type="KEGG" id="vg:5176450"/>
<reference evidence="1 4" key="3">
    <citation type="journal article" date="2007" name="Virology">
        <title>Genome sequence and organization of a nucleopolyhedrovirus that infects the tea looper caterpillar, Ectropis obliqua.</title>
        <authorList>
            <person name="Ma X.C."/>
            <person name="Shang J.Y."/>
            <person name="Yang Z.N."/>
            <person name="Bao Y.Y."/>
            <person name="Xiao Q."/>
            <person name="Zhang C.X."/>
        </authorList>
    </citation>
    <scope>NUCLEOTIDE SEQUENCE [LARGE SCALE GENOMIC DNA]</scope>
    <source>
        <strain evidence="1 4">A1</strain>
    </source>
</reference>
<name>A0EZ16_9ABAC</name>
<reference evidence="1" key="2">
    <citation type="submission" date="2006-07" db="EMBL/GenBank/DDBJ databases">
        <authorList>
            <person name="Zhang C.-X."/>
            <person name="Yang Z.-N."/>
            <person name="Ma X.-C."/>
            <person name="Xiao Q."/>
        </authorList>
    </citation>
    <scope>NUCLEOTIDE SEQUENCE</scope>
    <source>
        <strain evidence="1">A1</strain>
    </source>
</reference>
<dbReference type="EMBL" id="MZ394738">
    <property type="protein sequence ID" value="QWV59620.1"/>
    <property type="molecule type" value="Genomic_DNA"/>
</dbReference>
<reference evidence="3" key="5">
    <citation type="submission" date="2021-06" db="EMBL/GenBank/DDBJ databases">
        <authorList>
            <person name="Xiao Q."/>
            <person name="Zhang X.X."/>
            <person name="Tang M.J."/>
        </authorList>
    </citation>
    <scope>NUCLEOTIDE SEQUENCE</scope>
    <source>
        <strain evidence="3">QF4</strain>
    </source>
</reference>
<evidence type="ECO:0000313" key="1">
    <source>
        <dbReference type="EMBL" id="ABI35796.1"/>
    </source>
</evidence>
<dbReference type="RefSeq" id="YP_874306.1">
    <property type="nucleotide sequence ID" value="NC_008586.1"/>
</dbReference>
<protein>
    <submittedName>
        <fullName evidence="1">Poly ADP-ribose glycohydrolase</fullName>
    </submittedName>
</protein>
<dbReference type="OrthoDB" id="16737at10239"/>
<evidence type="ECO:0000313" key="2">
    <source>
        <dbReference type="EMBL" id="AGS47956.1"/>
    </source>
</evidence>